<protein>
    <submittedName>
        <fullName evidence="1">Uncharacterized protein</fullName>
    </submittedName>
</protein>
<gene>
    <name evidence="1" type="ORF">RFI_29702</name>
</gene>
<dbReference type="EMBL" id="ASPP01025861">
    <property type="protein sequence ID" value="ETO07687.1"/>
    <property type="molecule type" value="Genomic_DNA"/>
</dbReference>
<comment type="caution">
    <text evidence="1">The sequence shown here is derived from an EMBL/GenBank/DDBJ whole genome shotgun (WGS) entry which is preliminary data.</text>
</comment>
<proteinExistence type="predicted"/>
<dbReference type="Proteomes" id="UP000023152">
    <property type="component" value="Unassembled WGS sequence"/>
</dbReference>
<name>X6M2N4_RETFI</name>
<keyword evidence="2" id="KW-1185">Reference proteome</keyword>
<reference evidence="1 2" key="1">
    <citation type="journal article" date="2013" name="Curr. Biol.">
        <title>The Genome of the Foraminiferan Reticulomyxa filosa.</title>
        <authorList>
            <person name="Glockner G."/>
            <person name="Hulsmann N."/>
            <person name="Schleicher M."/>
            <person name="Noegel A.A."/>
            <person name="Eichinger L."/>
            <person name="Gallinger C."/>
            <person name="Pawlowski J."/>
            <person name="Sierra R."/>
            <person name="Euteneuer U."/>
            <person name="Pillet L."/>
            <person name="Moustafa A."/>
            <person name="Platzer M."/>
            <person name="Groth M."/>
            <person name="Szafranski K."/>
            <person name="Schliwa M."/>
        </authorList>
    </citation>
    <scope>NUCLEOTIDE SEQUENCE [LARGE SCALE GENOMIC DNA]</scope>
</reference>
<organism evidence="1 2">
    <name type="scientific">Reticulomyxa filosa</name>
    <dbReference type="NCBI Taxonomy" id="46433"/>
    <lineage>
        <taxon>Eukaryota</taxon>
        <taxon>Sar</taxon>
        <taxon>Rhizaria</taxon>
        <taxon>Retaria</taxon>
        <taxon>Foraminifera</taxon>
        <taxon>Monothalamids</taxon>
        <taxon>Reticulomyxidae</taxon>
        <taxon>Reticulomyxa</taxon>
    </lineage>
</organism>
<accession>X6M2N4</accession>
<sequence>MLFVQFDDVMKMEHHKKRLEEIKTQKPLKTDKVRGRQNTKTVNKKRSKTTLNKIYEMSQQQRRNIADFRQLQHIRLQPSKFNSELQKTNYVRDNFFQTKHKIDAFHMKTKQQKFQHEAYKHKKAMETIKPSSDLSLKQLQKRWVKHSQCKKAKIQSSQRVHRTPEQIRNYVFKMDKAKNQLLSKKKHHNCDPTKNFAMYLENFADHYDNRQKHKHGNH</sequence>
<evidence type="ECO:0000313" key="1">
    <source>
        <dbReference type="EMBL" id="ETO07687.1"/>
    </source>
</evidence>
<evidence type="ECO:0000313" key="2">
    <source>
        <dbReference type="Proteomes" id="UP000023152"/>
    </source>
</evidence>
<dbReference type="AlphaFoldDB" id="X6M2N4"/>